<accession>A0ABP9YYR5</accession>
<name>A0ABP9YYR5_9FUNG</name>
<dbReference type="Gene3D" id="2.60.40.790">
    <property type="match status" value="1"/>
</dbReference>
<feature type="region of interest" description="Disordered" evidence="4">
    <location>
        <begin position="86"/>
        <end position="132"/>
    </location>
</feature>
<dbReference type="InterPro" id="IPR031107">
    <property type="entry name" value="Small_HSP"/>
</dbReference>
<evidence type="ECO:0000256" key="1">
    <source>
        <dbReference type="ARBA" id="ARBA00023016"/>
    </source>
</evidence>
<dbReference type="InterPro" id="IPR008978">
    <property type="entry name" value="HSP20-like_chaperone"/>
</dbReference>
<dbReference type="Pfam" id="PF00011">
    <property type="entry name" value="HSP20"/>
    <property type="match status" value="1"/>
</dbReference>
<comment type="caution">
    <text evidence="6">The sequence shown here is derived from an EMBL/GenBank/DDBJ whole genome shotgun (WGS) entry which is preliminary data.</text>
</comment>
<comment type="similarity">
    <text evidence="2 3">Belongs to the small heat shock protein (HSP20) family.</text>
</comment>
<dbReference type="Proteomes" id="UP001473302">
    <property type="component" value="Unassembled WGS sequence"/>
</dbReference>
<organism evidence="6 7">
    <name type="scientific">Mucor flavus</name>
    <dbReference type="NCBI Taxonomy" id="439312"/>
    <lineage>
        <taxon>Eukaryota</taxon>
        <taxon>Fungi</taxon>
        <taxon>Fungi incertae sedis</taxon>
        <taxon>Mucoromycota</taxon>
        <taxon>Mucoromycotina</taxon>
        <taxon>Mucoromycetes</taxon>
        <taxon>Mucorales</taxon>
        <taxon>Mucorineae</taxon>
        <taxon>Mucoraceae</taxon>
        <taxon>Mucor</taxon>
    </lineage>
</organism>
<keyword evidence="1" id="KW-0346">Stress response</keyword>
<feature type="domain" description="SHSP" evidence="5">
    <location>
        <begin position="36"/>
        <end position="186"/>
    </location>
</feature>
<dbReference type="SUPFAM" id="SSF49764">
    <property type="entry name" value="HSP20-like chaperones"/>
    <property type="match status" value="1"/>
</dbReference>
<dbReference type="InterPro" id="IPR002068">
    <property type="entry name" value="A-crystallin/Hsp20_dom"/>
</dbReference>
<evidence type="ECO:0000256" key="2">
    <source>
        <dbReference type="PROSITE-ProRule" id="PRU00285"/>
    </source>
</evidence>
<evidence type="ECO:0000256" key="3">
    <source>
        <dbReference type="RuleBase" id="RU003616"/>
    </source>
</evidence>
<gene>
    <name evidence="6" type="ORF">MFLAVUS_005431</name>
</gene>
<dbReference type="EMBL" id="BAABUK010000011">
    <property type="protein sequence ID" value="GAA5811984.1"/>
    <property type="molecule type" value="Genomic_DNA"/>
</dbReference>
<dbReference type="PANTHER" id="PTHR11527">
    <property type="entry name" value="HEAT-SHOCK PROTEIN 20 FAMILY MEMBER"/>
    <property type="match status" value="1"/>
</dbReference>
<dbReference type="CDD" id="cd06464">
    <property type="entry name" value="ACD_sHsps-like"/>
    <property type="match status" value="1"/>
</dbReference>
<protein>
    <recommendedName>
        <fullName evidence="5">SHSP domain-containing protein</fullName>
    </recommendedName>
</protein>
<evidence type="ECO:0000313" key="7">
    <source>
        <dbReference type="Proteomes" id="UP001473302"/>
    </source>
</evidence>
<keyword evidence="7" id="KW-1185">Reference proteome</keyword>
<sequence>MSLTHRLFTDAFHDMQRAMSALEEPFIQTGRLLNNQTGSMLRYPATDISETDNAYELHAELPGYDKKDITIELADDGRTLVLSGKVDKVHEEKHGEEEGKAKKDEKKKDKESQELTTKKDEDSQVTKHNSAPKWWVNERVVGSFTRSFSFPNPVQADSIKASYDNGVLKVTVPKDKESNSKQIQIQ</sequence>
<proteinExistence type="inferred from homology"/>
<evidence type="ECO:0000259" key="5">
    <source>
        <dbReference type="PROSITE" id="PS01031"/>
    </source>
</evidence>
<dbReference type="PROSITE" id="PS01031">
    <property type="entry name" value="SHSP"/>
    <property type="match status" value="1"/>
</dbReference>
<feature type="compositionally biased region" description="Basic and acidic residues" evidence="4">
    <location>
        <begin position="86"/>
        <end position="125"/>
    </location>
</feature>
<evidence type="ECO:0000313" key="6">
    <source>
        <dbReference type="EMBL" id="GAA5811984.1"/>
    </source>
</evidence>
<reference evidence="6 7" key="1">
    <citation type="submission" date="2024-04" db="EMBL/GenBank/DDBJ databases">
        <title>genome sequences of Mucor flavus KT1a and Helicostylum pulchrum KT1b strains isolated from the surface of a dry-aged beef.</title>
        <authorList>
            <person name="Toyotome T."/>
            <person name="Hosono M."/>
            <person name="Torimaru M."/>
            <person name="Fukuda K."/>
            <person name="Mikami N."/>
        </authorList>
    </citation>
    <scope>NUCLEOTIDE SEQUENCE [LARGE SCALE GENOMIC DNA]</scope>
    <source>
        <strain evidence="6 7">KT1a</strain>
    </source>
</reference>
<evidence type="ECO:0000256" key="4">
    <source>
        <dbReference type="SAM" id="MobiDB-lite"/>
    </source>
</evidence>